<dbReference type="Gene3D" id="2.60.40.10">
    <property type="entry name" value="Immunoglobulins"/>
    <property type="match status" value="1"/>
</dbReference>
<dbReference type="Proteomes" id="UP001589828">
    <property type="component" value="Unassembled WGS sequence"/>
</dbReference>
<keyword evidence="4" id="KW-1185">Reference proteome</keyword>
<dbReference type="PROSITE" id="PS50853">
    <property type="entry name" value="FN3"/>
    <property type="match status" value="1"/>
</dbReference>
<dbReference type="SUPFAM" id="SSF51445">
    <property type="entry name" value="(Trans)glycosidases"/>
    <property type="match status" value="1"/>
</dbReference>
<dbReference type="InterPro" id="IPR003961">
    <property type="entry name" value="FN3_dom"/>
</dbReference>
<dbReference type="RefSeq" id="WP_377023762.1">
    <property type="nucleotide sequence ID" value="NZ_JBHLTS010000023.1"/>
</dbReference>
<evidence type="ECO:0000313" key="3">
    <source>
        <dbReference type="EMBL" id="MFC0515960.1"/>
    </source>
</evidence>
<dbReference type="InterPro" id="IPR013783">
    <property type="entry name" value="Ig-like_fold"/>
</dbReference>
<evidence type="ECO:0000256" key="1">
    <source>
        <dbReference type="ARBA" id="ARBA00022729"/>
    </source>
</evidence>
<keyword evidence="1" id="KW-0732">Signal</keyword>
<dbReference type="InterPro" id="IPR052177">
    <property type="entry name" value="Divisome_Glycosyl_Hydrolase"/>
</dbReference>
<dbReference type="GO" id="GO:0016787">
    <property type="term" value="F:hydrolase activity"/>
    <property type="evidence" value="ECO:0007669"/>
    <property type="project" value="UniProtKB-KW"/>
</dbReference>
<dbReference type="Pfam" id="PF02638">
    <property type="entry name" value="GHL10"/>
    <property type="match status" value="1"/>
</dbReference>
<dbReference type="InterPro" id="IPR036116">
    <property type="entry name" value="FN3_sf"/>
</dbReference>
<dbReference type="InterPro" id="IPR003790">
    <property type="entry name" value="GHL10"/>
</dbReference>
<dbReference type="InterPro" id="IPR017853">
    <property type="entry name" value="GH"/>
</dbReference>
<organism evidence="3 4">
    <name type="scientific">Mucilaginibacter angelicae</name>
    <dbReference type="NCBI Taxonomy" id="869718"/>
    <lineage>
        <taxon>Bacteria</taxon>
        <taxon>Pseudomonadati</taxon>
        <taxon>Bacteroidota</taxon>
        <taxon>Sphingobacteriia</taxon>
        <taxon>Sphingobacteriales</taxon>
        <taxon>Sphingobacteriaceae</taxon>
        <taxon>Mucilaginibacter</taxon>
    </lineage>
</organism>
<dbReference type="Gene3D" id="3.20.20.80">
    <property type="entry name" value="Glycosidases"/>
    <property type="match status" value="1"/>
</dbReference>
<dbReference type="EMBL" id="JBHLTS010000023">
    <property type="protein sequence ID" value="MFC0515960.1"/>
    <property type="molecule type" value="Genomic_DNA"/>
</dbReference>
<gene>
    <name evidence="3" type="ORF">ACFFGT_17180</name>
</gene>
<reference evidence="3 4" key="1">
    <citation type="submission" date="2024-09" db="EMBL/GenBank/DDBJ databases">
        <authorList>
            <person name="Sun Q."/>
            <person name="Mori K."/>
        </authorList>
    </citation>
    <scope>NUCLEOTIDE SEQUENCE [LARGE SCALE GENOMIC DNA]</scope>
    <source>
        <strain evidence="3 4">NCAIM B.02415</strain>
    </source>
</reference>
<dbReference type="PANTHER" id="PTHR43405:SF1">
    <property type="entry name" value="GLYCOSYL HYDROLASE DIGH"/>
    <property type="match status" value="1"/>
</dbReference>
<keyword evidence="3" id="KW-0378">Hydrolase</keyword>
<dbReference type="SUPFAM" id="SSF49265">
    <property type="entry name" value="Fibronectin type III"/>
    <property type="match status" value="1"/>
</dbReference>
<evidence type="ECO:0000313" key="4">
    <source>
        <dbReference type="Proteomes" id="UP001589828"/>
    </source>
</evidence>
<protein>
    <submittedName>
        <fullName evidence="3">Glycoside hydrolase family 10 protein</fullName>
    </submittedName>
</protein>
<sequence>MNYRYFILIYLLVTGSVKAQTVAPKREFRGVWIATVENIDWPHKPAETTEQQQAELLAILNAHQATGINAIILQVRPTADAFYAKSREPWSKYLTGKQGQAPAPLYDPLSFAINAAHERGMELHAWFNPYRATKDSNFSSLSPHHITNIRPEWFFIYGGQKLFDPGIPEVREYIVKVILDVVDNYDVDGIHLDDYFYPYHIAGQQIHDQQTFAKYGAGFTDINDWRRNNVNLLVKMLADSIHQHNPRIKFGMSPSGVWANKYQNPEGSDTHGGDSYYELYADSKNWVKEGWVDYINPQLYRPLNDRLVPFNVMVNWWSEHTYGRHLYIGQAPYRIIENKLPGFKIPSQLPQQISYLRKNARVQGSVYFSSNSLISNPLGFTDSLKNNFYHYPALPPVMLWRDSIAPNAPRQPIAKVDSGKILLTWQEPIIAKDNEPVYGYVIYRFDENAFINTDNPKYIIHIQYSQQCTYEDKTAIKGNTYRYVITSIDRLKNESEHSEIVDVRVP</sequence>
<comment type="caution">
    <text evidence="3">The sequence shown here is derived from an EMBL/GenBank/DDBJ whole genome shotgun (WGS) entry which is preliminary data.</text>
</comment>
<proteinExistence type="predicted"/>
<dbReference type="PANTHER" id="PTHR43405">
    <property type="entry name" value="GLYCOSYL HYDROLASE DIGH"/>
    <property type="match status" value="1"/>
</dbReference>
<feature type="domain" description="Fibronectin type-III" evidence="2">
    <location>
        <begin position="405"/>
        <end position="506"/>
    </location>
</feature>
<evidence type="ECO:0000259" key="2">
    <source>
        <dbReference type="PROSITE" id="PS50853"/>
    </source>
</evidence>
<name>A0ABV6L917_9SPHI</name>
<accession>A0ABV6L917</accession>